<gene>
    <name evidence="2" type="ORF">E2C01_090154</name>
</gene>
<accession>A0A5B7JFG3</accession>
<sequence length="72" mass="8230">MAPQQRQQRCHARQKDNKTNTAEAKSPSMDAIIQAILAVGVCVIAFQEERVKQQQKEEEEEEEENVDTKMVS</sequence>
<keyword evidence="3" id="KW-1185">Reference proteome</keyword>
<protein>
    <submittedName>
        <fullName evidence="2">Uncharacterized protein</fullName>
    </submittedName>
</protein>
<reference evidence="2 3" key="1">
    <citation type="submission" date="2019-05" db="EMBL/GenBank/DDBJ databases">
        <title>Another draft genome of Portunus trituberculatus and its Hox gene families provides insights of decapod evolution.</title>
        <authorList>
            <person name="Jeong J.-H."/>
            <person name="Song I."/>
            <person name="Kim S."/>
            <person name="Choi T."/>
            <person name="Kim D."/>
            <person name="Ryu S."/>
            <person name="Kim W."/>
        </authorList>
    </citation>
    <scope>NUCLEOTIDE SEQUENCE [LARGE SCALE GENOMIC DNA]</scope>
    <source>
        <tissue evidence="2">Muscle</tissue>
    </source>
</reference>
<feature type="region of interest" description="Disordered" evidence="1">
    <location>
        <begin position="1"/>
        <end position="28"/>
    </location>
</feature>
<dbReference type="EMBL" id="VSRR010100457">
    <property type="protein sequence ID" value="MPC94962.1"/>
    <property type="molecule type" value="Genomic_DNA"/>
</dbReference>
<dbReference type="AlphaFoldDB" id="A0A5B7JFG3"/>
<evidence type="ECO:0000313" key="2">
    <source>
        <dbReference type="EMBL" id="MPC94962.1"/>
    </source>
</evidence>
<organism evidence="2 3">
    <name type="scientific">Portunus trituberculatus</name>
    <name type="common">Swimming crab</name>
    <name type="synonym">Neptunus trituberculatus</name>
    <dbReference type="NCBI Taxonomy" id="210409"/>
    <lineage>
        <taxon>Eukaryota</taxon>
        <taxon>Metazoa</taxon>
        <taxon>Ecdysozoa</taxon>
        <taxon>Arthropoda</taxon>
        <taxon>Crustacea</taxon>
        <taxon>Multicrustacea</taxon>
        <taxon>Malacostraca</taxon>
        <taxon>Eumalacostraca</taxon>
        <taxon>Eucarida</taxon>
        <taxon>Decapoda</taxon>
        <taxon>Pleocyemata</taxon>
        <taxon>Brachyura</taxon>
        <taxon>Eubrachyura</taxon>
        <taxon>Portunoidea</taxon>
        <taxon>Portunidae</taxon>
        <taxon>Portuninae</taxon>
        <taxon>Portunus</taxon>
    </lineage>
</organism>
<dbReference type="Proteomes" id="UP000324222">
    <property type="component" value="Unassembled WGS sequence"/>
</dbReference>
<name>A0A5B7JFG3_PORTR</name>
<proteinExistence type="predicted"/>
<feature type="region of interest" description="Disordered" evidence="1">
    <location>
        <begin position="51"/>
        <end position="72"/>
    </location>
</feature>
<comment type="caution">
    <text evidence="2">The sequence shown here is derived from an EMBL/GenBank/DDBJ whole genome shotgun (WGS) entry which is preliminary data.</text>
</comment>
<evidence type="ECO:0000313" key="3">
    <source>
        <dbReference type="Proteomes" id="UP000324222"/>
    </source>
</evidence>
<evidence type="ECO:0000256" key="1">
    <source>
        <dbReference type="SAM" id="MobiDB-lite"/>
    </source>
</evidence>